<comment type="caution">
    <text evidence="1">The sequence shown here is derived from an EMBL/GenBank/DDBJ whole genome shotgun (WGS) entry which is preliminary data.</text>
</comment>
<proteinExistence type="predicted"/>
<evidence type="ECO:0000313" key="1">
    <source>
        <dbReference type="EMBL" id="KAJ3180954.1"/>
    </source>
</evidence>
<accession>A0AAD5XTU1</accession>
<gene>
    <name evidence="1" type="ORF">HDU87_001602</name>
</gene>
<evidence type="ECO:0000313" key="2">
    <source>
        <dbReference type="Proteomes" id="UP001212152"/>
    </source>
</evidence>
<reference evidence="1" key="1">
    <citation type="submission" date="2020-05" db="EMBL/GenBank/DDBJ databases">
        <title>Phylogenomic resolution of chytrid fungi.</title>
        <authorList>
            <person name="Stajich J.E."/>
            <person name="Amses K."/>
            <person name="Simmons R."/>
            <person name="Seto K."/>
            <person name="Myers J."/>
            <person name="Bonds A."/>
            <person name="Quandt C.A."/>
            <person name="Barry K."/>
            <person name="Liu P."/>
            <person name="Grigoriev I."/>
            <person name="Longcore J.E."/>
            <person name="James T.Y."/>
        </authorList>
    </citation>
    <scope>NUCLEOTIDE SEQUENCE</scope>
    <source>
        <strain evidence="1">JEL0379</strain>
    </source>
</reference>
<dbReference type="Proteomes" id="UP001212152">
    <property type="component" value="Unassembled WGS sequence"/>
</dbReference>
<dbReference type="EMBL" id="JADGJQ010000014">
    <property type="protein sequence ID" value="KAJ3180954.1"/>
    <property type="molecule type" value="Genomic_DNA"/>
</dbReference>
<keyword evidence="2" id="KW-1185">Reference proteome</keyword>
<protein>
    <submittedName>
        <fullName evidence="1">Uncharacterized protein</fullName>
    </submittedName>
</protein>
<sequence>MPVEEVFKRAAASKEGALALVGLMREYDIDPAVLLEAKGNLLESFSKVTFADVAPFFGLKPGDRGKAFGPLELQRCLMPRAVRREVAVELSKAQSEMGPLEGCTNESQKTAYISGILRPLVHCFKSRIRNLCETQMTSHASRGRIEYLYSAFDSVIVVLVVAKFELADNFAQVMLELDGDKWSFFAYHGKEGKFFRSSEEISLNTRPSDSVKKFAETIGDLVGILYWMLLDGWNTALKVAVDKKSTEKQEEPSAKKVLSSRGTPVAFRKPRSLEQWQTALLHSTAALKLAGEANARTDDSGREAGAAGALASLQKSIEAIPQEDLFDYEAVAQLI</sequence>
<name>A0AAD5XTU1_9FUNG</name>
<dbReference type="AlphaFoldDB" id="A0AAD5XTU1"/>
<organism evidence="1 2">
    <name type="scientific">Geranomyces variabilis</name>
    <dbReference type="NCBI Taxonomy" id="109894"/>
    <lineage>
        <taxon>Eukaryota</taxon>
        <taxon>Fungi</taxon>
        <taxon>Fungi incertae sedis</taxon>
        <taxon>Chytridiomycota</taxon>
        <taxon>Chytridiomycota incertae sedis</taxon>
        <taxon>Chytridiomycetes</taxon>
        <taxon>Spizellomycetales</taxon>
        <taxon>Powellomycetaceae</taxon>
        <taxon>Geranomyces</taxon>
    </lineage>
</organism>